<feature type="region of interest" description="Disordered" evidence="1">
    <location>
        <begin position="39"/>
        <end position="65"/>
    </location>
</feature>
<protein>
    <submittedName>
        <fullName evidence="2">Uncharacterized protein</fullName>
    </submittedName>
</protein>
<gene>
    <name evidence="2" type="ORF">SAMN05216270_104167</name>
</gene>
<name>A0A1G6V223_9ACTN</name>
<evidence type="ECO:0000256" key="1">
    <source>
        <dbReference type="SAM" id="MobiDB-lite"/>
    </source>
</evidence>
<dbReference type="AlphaFoldDB" id="A0A1G6V223"/>
<organism evidence="2 3">
    <name type="scientific">Glycomyces harbinensis</name>
    <dbReference type="NCBI Taxonomy" id="58114"/>
    <lineage>
        <taxon>Bacteria</taxon>
        <taxon>Bacillati</taxon>
        <taxon>Actinomycetota</taxon>
        <taxon>Actinomycetes</taxon>
        <taxon>Glycomycetales</taxon>
        <taxon>Glycomycetaceae</taxon>
        <taxon>Glycomyces</taxon>
    </lineage>
</organism>
<proteinExistence type="predicted"/>
<evidence type="ECO:0000313" key="2">
    <source>
        <dbReference type="EMBL" id="SDD47660.1"/>
    </source>
</evidence>
<accession>A0A1G6V223</accession>
<sequence length="65" mass="7105">MLTVHSTGMPSSVTCAAAKILSQMPSAVHRRGHSCEVFHDPYRSGRSRQGAPVRSFHKNALTTVR</sequence>
<dbReference type="EMBL" id="FNAD01000004">
    <property type="protein sequence ID" value="SDD47660.1"/>
    <property type="molecule type" value="Genomic_DNA"/>
</dbReference>
<dbReference type="Proteomes" id="UP000198949">
    <property type="component" value="Unassembled WGS sequence"/>
</dbReference>
<keyword evidence="3" id="KW-1185">Reference proteome</keyword>
<reference evidence="3" key="1">
    <citation type="submission" date="2016-10" db="EMBL/GenBank/DDBJ databases">
        <authorList>
            <person name="Varghese N."/>
            <person name="Submissions S."/>
        </authorList>
    </citation>
    <scope>NUCLEOTIDE SEQUENCE [LARGE SCALE GENOMIC DNA]</scope>
    <source>
        <strain evidence="3">CGMCC 4.3516</strain>
    </source>
</reference>
<evidence type="ECO:0000313" key="3">
    <source>
        <dbReference type="Proteomes" id="UP000198949"/>
    </source>
</evidence>